<dbReference type="AlphaFoldDB" id="A0A183EPI9"/>
<accession>A0A183EPI9</accession>
<evidence type="ECO:0000313" key="1">
    <source>
        <dbReference type="EMBL" id="VDN40674.1"/>
    </source>
</evidence>
<dbReference type="EMBL" id="UYRT01096213">
    <property type="protein sequence ID" value="VDN40674.1"/>
    <property type="molecule type" value="Genomic_DNA"/>
</dbReference>
<sequence>VYQVIDIAKVDPDGTEPSAHAFYAQGIVAVDAVAPYPGFKPRSYHLKKITETDFEAQTENPSHGGLREPLFFTETALNIEDLLHTELPDMLKRRNMRFFLSLIDYEVFTAFDLLMIGSLCLARSESRRAGVHFWLVVGVLLACSWRVDLFISDTDSNVVFVLISSVVDLFISDTDSNVVFVLISSVVAAARNFNILSTQEIHDWKDVREISWELADNPAKWYVFRSTECECSDVDGDVRPFKRVVKGEKFKYITVPLPGITLYKRRTQSQDDAS</sequence>
<proteinExistence type="predicted"/>
<reference evidence="1 2" key="2">
    <citation type="submission" date="2018-11" db="EMBL/GenBank/DDBJ databases">
        <authorList>
            <consortium name="Pathogen Informatics"/>
        </authorList>
    </citation>
    <scope>NUCLEOTIDE SEQUENCE [LARGE SCALE GENOMIC DNA]</scope>
</reference>
<protein>
    <submittedName>
        <fullName evidence="3">Cadherin domain-containing protein</fullName>
    </submittedName>
</protein>
<organism evidence="3">
    <name type="scientific">Gongylonema pulchrum</name>
    <dbReference type="NCBI Taxonomy" id="637853"/>
    <lineage>
        <taxon>Eukaryota</taxon>
        <taxon>Metazoa</taxon>
        <taxon>Ecdysozoa</taxon>
        <taxon>Nematoda</taxon>
        <taxon>Chromadorea</taxon>
        <taxon>Rhabditida</taxon>
        <taxon>Spirurina</taxon>
        <taxon>Spiruromorpha</taxon>
        <taxon>Spiruroidea</taxon>
        <taxon>Gongylonematidae</taxon>
        <taxon>Gongylonema</taxon>
    </lineage>
</organism>
<reference evidence="3" key="1">
    <citation type="submission" date="2016-06" db="UniProtKB">
        <authorList>
            <consortium name="WormBaseParasite"/>
        </authorList>
    </citation>
    <scope>IDENTIFICATION</scope>
</reference>
<evidence type="ECO:0000313" key="2">
    <source>
        <dbReference type="Proteomes" id="UP000271098"/>
    </source>
</evidence>
<keyword evidence="2" id="KW-1185">Reference proteome</keyword>
<dbReference type="Proteomes" id="UP000271098">
    <property type="component" value="Unassembled WGS sequence"/>
</dbReference>
<evidence type="ECO:0000313" key="3">
    <source>
        <dbReference type="WBParaSite" id="GPUH_0002290701-mRNA-1"/>
    </source>
</evidence>
<dbReference type="OrthoDB" id="5776254at2759"/>
<dbReference type="WBParaSite" id="GPUH_0002290701-mRNA-1">
    <property type="protein sequence ID" value="GPUH_0002290701-mRNA-1"/>
    <property type="gene ID" value="GPUH_0002290701"/>
</dbReference>
<name>A0A183EPI9_9BILA</name>
<gene>
    <name evidence="1" type="ORF">GPUH_LOCUS22880</name>
</gene>